<evidence type="ECO:0000313" key="3">
    <source>
        <dbReference type="Proteomes" id="UP000220527"/>
    </source>
</evidence>
<organism evidence="2 3">
    <name type="scientific">Candidatus Viridilinea mediisalina</name>
    <dbReference type="NCBI Taxonomy" id="2024553"/>
    <lineage>
        <taxon>Bacteria</taxon>
        <taxon>Bacillati</taxon>
        <taxon>Chloroflexota</taxon>
        <taxon>Chloroflexia</taxon>
        <taxon>Chloroflexales</taxon>
        <taxon>Chloroflexineae</taxon>
        <taxon>Oscillochloridaceae</taxon>
        <taxon>Candidatus Viridilinea</taxon>
    </lineage>
</organism>
<keyword evidence="1" id="KW-0472">Membrane</keyword>
<comment type="caution">
    <text evidence="2">The sequence shown here is derived from an EMBL/GenBank/DDBJ whole genome shotgun (WGS) entry which is preliminary data.</text>
</comment>
<proteinExistence type="predicted"/>
<name>A0A2A6REH2_9CHLR</name>
<evidence type="ECO:0008006" key="4">
    <source>
        <dbReference type="Google" id="ProtNLM"/>
    </source>
</evidence>
<gene>
    <name evidence="2" type="ORF">CJ255_19875</name>
</gene>
<keyword evidence="1" id="KW-1133">Transmembrane helix</keyword>
<evidence type="ECO:0000256" key="1">
    <source>
        <dbReference type="SAM" id="Phobius"/>
    </source>
</evidence>
<protein>
    <recommendedName>
        <fullName evidence="4">Glycine zipper family protein</fullName>
    </recommendedName>
</protein>
<evidence type="ECO:0000313" key="2">
    <source>
        <dbReference type="EMBL" id="PDW00990.1"/>
    </source>
</evidence>
<sequence length="86" mass="8600">MSQDNGHSGSAGAGDEPAAHLRNTSLGIGIGIGMSFGAGIGMVVGLLFGAMLSGMIIGAGLGLLVGVILEGLRQQRTNRKLPPRSD</sequence>
<dbReference type="AlphaFoldDB" id="A0A2A6REH2"/>
<dbReference type="EMBL" id="NQWI01000158">
    <property type="protein sequence ID" value="PDW00990.1"/>
    <property type="molecule type" value="Genomic_DNA"/>
</dbReference>
<dbReference type="Proteomes" id="UP000220527">
    <property type="component" value="Unassembled WGS sequence"/>
</dbReference>
<reference evidence="3" key="1">
    <citation type="submission" date="2017-08" db="EMBL/GenBank/DDBJ databases">
        <authorList>
            <person name="Grouzdev D.S."/>
            <person name="Gaisin V.A."/>
            <person name="Rysina M.S."/>
            <person name="Gorlenko V.M."/>
        </authorList>
    </citation>
    <scope>NUCLEOTIDE SEQUENCE [LARGE SCALE GENOMIC DNA]</scope>
    <source>
        <strain evidence="3">Kir15-3F</strain>
    </source>
</reference>
<feature type="transmembrane region" description="Helical" evidence="1">
    <location>
        <begin position="26"/>
        <end position="48"/>
    </location>
</feature>
<keyword evidence="1" id="KW-0812">Transmembrane</keyword>
<feature type="transmembrane region" description="Helical" evidence="1">
    <location>
        <begin position="54"/>
        <end position="72"/>
    </location>
</feature>
<accession>A0A2A6REH2</accession>
<dbReference type="RefSeq" id="WP_097645827.1">
    <property type="nucleotide sequence ID" value="NZ_NQWI01000158.1"/>
</dbReference>
<keyword evidence="3" id="KW-1185">Reference proteome</keyword>